<dbReference type="AlphaFoldDB" id="A0A916SRR9"/>
<dbReference type="InterPro" id="IPR019251">
    <property type="entry name" value="DUF2231_TM"/>
</dbReference>
<keyword evidence="1" id="KW-0812">Transmembrane</keyword>
<name>A0A916SRR9_9MICO</name>
<proteinExistence type="predicted"/>
<feature type="transmembrane region" description="Helical" evidence="1">
    <location>
        <begin position="121"/>
        <end position="143"/>
    </location>
</feature>
<reference evidence="3" key="2">
    <citation type="submission" date="2020-09" db="EMBL/GenBank/DDBJ databases">
        <authorList>
            <person name="Sun Q."/>
            <person name="Zhou Y."/>
        </authorList>
    </citation>
    <scope>NUCLEOTIDE SEQUENCE</scope>
    <source>
        <strain evidence="3">CGMCC 1.15085</strain>
    </source>
</reference>
<gene>
    <name evidence="3" type="ORF">GCM10011492_00690</name>
</gene>
<accession>A0A916SRR9</accession>
<evidence type="ECO:0000256" key="1">
    <source>
        <dbReference type="SAM" id="Phobius"/>
    </source>
</evidence>
<dbReference type="Pfam" id="PF09990">
    <property type="entry name" value="DUF2231"/>
    <property type="match status" value="1"/>
</dbReference>
<feature type="transmembrane region" description="Helical" evidence="1">
    <location>
        <begin position="15"/>
        <end position="37"/>
    </location>
</feature>
<dbReference type="Proteomes" id="UP000636793">
    <property type="component" value="Unassembled WGS sequence"/>
</dbReference>
<organism evidence="3 4">
    <name type="scientific">Flexivirga endophytica</name>
    <dbReference type="NCBI Taxonomy" id="1849103"/>
    <lineage>
        <taxon>Bacteria</taxon>
        <taxon>Bacillati</taxon>
        <taxon>Actinomycetota</taxon>
        <taxon>Actinomycetes</taxon>
        <taxon>Micrococcales</taxon>
        <taxon>Dermacoccaceae</taxon>
        <taxon>Flexivirga</taxon>
    </lineage>
</organism>
<feature type="domain" description="DUF2231" evidence="2">
    <location>
        <begin position="9"/>
        <end position="153"/>
    </location>
</feature>
<keyword evidence="1" id="KW-0472">Membrane</keyword>
<protein>
    <recommendedName>
        <fullName evidence="2">DUF2231 domain-containing protein</fullName>
    </recommendedName>
</protein>
<feature type="transmembrane region" description="Helical" evidence="1">
    <location>
        <begin position="92"/>
        <end position="109"/>
    </location>
</feature>
<evidence type="ECO:0000313" key="4">
    <source>
        <dbReference type="Proteomes" id="UP000636793"/>
    </source>
</evidence>
<reference evidence="3" key="1">
    <citation type="journal article" date="2014" name="Int. J. Syst. Evol. Microbiol.">
        <title>Complete genome sequence of Corynebacterium casei LMG S-19264T (=DSM 44701T), isolated from a smear-ripened cheese.</title>
        <authorList>
            <consortium name="US DOE Joint Genome Institute (JGI-PGF)"/>
            <person name="Walter F."/>
            <person name="Albersmeier A."/>
            <person name="Kalinowski J."/>
            <person name="Ruckert C."/>
        </authorList>
    </citation>
    <scope>NUCLEOTIDE SEQUENCE</scope>
    <source>
        <strain evidence="3">CGMCC 1.15085</strain>
    </source>
</reference>
<evidence type="ECO:0000259" key="2">
    <source>
        <dbReference type="Pfam" id="PF09990"/>
    </source>
</evidence>
<evidence type="ECO:0000313" key="3">
    <source>
        <dbReference type="EMBL" id="GGB14872.1"/>
    </source>
</evidence>
<sequence length="153" mass="16122">MNTTYDVGGLPAHPLLVHAVVVLLPLAALCTILHSLWPAARARLGIVPTLLAAVGTALVPVTVAAGHALADQLGGTAGNPLLRRHEHLAEQILPWSIALTVVALGNWLWRRYGEGLAPRWLRLVIPVVTVVVSLGVMVAVIRAGDAGARATWQ</sequence>
<keyword evidence="1" id="KW-1133">Transmembrane helix</keyword>
<dbReference type="EMBL" id="BMHI01000001">
    <property type="protein sequence ID" value="GGB14872.1"/>
    <property type="molecule type" value="Genomic_DNA"/>
</dbReference>
<comment type="caution">
    <text evidence="3">The sequence shown here is derived from an EMBL/GenBank/DDBJ whole genome shotgun (WGS) entry which is preliminary data.</text>
</comment>
<feature type="transmembrane region" description="Helical" evidence="1">
    <location>
        <begin position="49"/>
        <end position="70"/>
    </location>
</feature>
<keyword evidence="4" id="KW-1185">Reference proteome</keyword>
<dbReference type="RefSeq" id="WP_188835005.1">
    <property type="nucleotide sequence ID" value="NZ_BMHI01000001.1"/>
</dbReference>